<dbReference type="PRINTS" id="PR00237">
    <property type="entry name" value="GPCRRHODOPSN"/>
</dbReference>
<proteinExistence type="predicted"/>
<feature type="transmembrane region" description="Helical" evidence="5">
    <location>
        <begin position="165"/>
        <end position="185"/>
    </location>
</feature>
<dbReference type="GO" id="GO:0004930">
    <property type="term" value="F:G protein-coupled receptor activity"/>
    <property type="evidence" value="ECO:0007669"/>
    <property type="project" value="InterPro"/>
</dbReference>
<dbReference type="InterPro" id="IPR052954">
    <property type="entry name" value="GPCR-Ligand_Int"/>
</dbReference>
<dbReference type="PROSITE" id="PS50262">
    <property type="entry name" value="G_PROTEIN_RECEP_F1_2"/>
    <property type="match status" value="1"/>
</dbReference>
<dbReference type="EMBL" id="CAJHNH020005534">
    <property type="protein sequence ID" value="CAG5132618.1"/>
    <property type="molecule type" value="Genomic_DNA"/>
</dbReference>
<feature type="domain" description="G-protein coupled receptors family 1 profile" evidence="6">
    <location>
        <begin position="59"/>
        <end position="356"/>
    </location>
</feature>
<evidence type="ECO:0000256" key="5">
    <source>
        <dbReference type="SAM" id="Phobius"/>
    </source>
</evidence>
<dbReference type="Gene3D" id="1.20.1070.10">
    <property type="entry name" value="Rhodopsin 7-helix transmembrane proteins"/>
    <property type="match status" value="1"/>
</dbReference>
<evidence type="ECO:0000313" key="7">
    <source>
        <dbReference type="EMBL" id="CAG5132618.1"/>
    </source>
</evidence>
<dbReference type="GO" id="GO:0016020">
    <property type="term" value="C:membrane"/>
    <property type="evidence" value="ECO:0007669"/>
    <property type="project" value="UniProtKB-SubCell"/>
</dbReference>
<sequence length="381" mass="43314">MTLLRTHENRTNVLVKTESSLSPANVGAQRDITEEALQVFNKYISTVLLTVLSPVGLVTNILNIIVYWNQGIKDNANITFLALSFWDLMHCFLLFLSEICFVLNILFPQASVYIKPVTFQLVFLGHTRGCMYVLSTLVTVYLSVERSICIALPFRVKDIFTTPRVVLINLLIAVFGFACFSPAWATQGIHWVYDPRSNTTLLQLWISVNRRDVDLFVDTLNGIVTPSVAQILISVSGWFMIQGINRSNKLRQNQTSVSKSLNVFTLNDQLHKTLSSRIKFTRDKTVTNKDIKLTKVVVSLAAIFFTCNLPVVVVAVLRAMIADIDIGKRLFSWYKALYGIVYFCGVINCSVNIFVYYNVSSKYRREFVALFCRMKIRNKIL</sequence>
<dbReference type="Proteomes" id="UP000678393">
    <property type="component" value="Unassembled WGS sequence"/>
</dbReference>
<keyword evidence="3 5" id="KW-1133">Transmembrane helix</keyword>
<gene>
    <name evidence="7" type="ORF">CUNI_LOCUS18176</name>
</gene>
<feature type="transmembrane region" description="Helical" evidence="5">
    <location>
        <begin position="337"/>
        <end position="357"/>
    </location>
</feature>
<evidence type="ECO:0000256" key="3">
    <source>
        <dbReference type="ARBA" id="ARBA00022989"/>
    </source>
</evidence>
<comment type="caution">
    <text evidence="7">The sequence shown here is derived from an EMBL/GenBank/DDBJ whole genome shotgun (WGS) entry which is preliminary data.</text>
</comment>
<accession>A0A8S3ZWT4</accession>
<feature type="transmembrane region" description="Helical" evidence="5">
    <location>
        <begin position="43"/>
        <end position="68"/>
    </location>
</feature>
<evidence type="ECO:0000256" key="1">
    <source>
        <dbReference type="ARBA" id="ARBA00004370"/>
    </source>
</evidence>
<evidence type="ECO:0000313" key="8">
    <source>
        <dbReference type="Proteomes" id="UP000678393"/>
    </source>
</evidence>
<keyword evidence="8" id="KW-1185">Reference proteome</keyword>
<dbReference type="SUPFAM" id="SSF81321">
    <property type="entry name" value="Family A G protein-coupled receptor-like"/>
    <property type="match status" value="1"/>
</dbReference>
<feature type="transmembrane region" description="Helical" evidence="5">
    <location>
        <begin position="80"/>
        <end position="107"/>
    </location>
</feature>
<evidence type="ECO:0000256" key="4">
    <source>
        <dbReference type="ARBA" id="ARBA00023136"/>
    </source>
</evidence>
<dbReference type="InterPro" id="IPR017452">
    <property type="entry name" value="GPCR_Rhodpsn_7TM"/>
</dbReference>
<dbReference type="PANTHER" id="PTHR46641">
    <property type="entry name" value="FMRFAMIDE RECEPTOR-RELATED"/>
    <property type="match status" value="1"/>
</dbReference>
<protein>
    <recommendedName>
        <fullName evidence="6">G-protein coupled receptors family 1 profile domain-containing protein</fullName>
    </recommendedName>
</protein>
<dbReference type="InterPro" id="IPR000276">
    <property type="entry name" value="GPCR_Rhodpsn"/>
</dbReference>
<keyword evidence="4 5" id="KW-0472">Membrane</keyword>
<feature type="transmembrane region" description="Helical" evidence="5">
    <location>
        <begin position="296"/>
        <end position="317"/>
    </location>
</feature>
<evidence type="ECO:0000259" key="6">
    <source>
        <dbReference type="PROSITE" id="PS50262"/>
    </source>
</evidence>
<evidence type="ECO:0000256" key="2">
    <source>
        <dbReference type="ARBA" id="ARBA00022692"/>
    </source>
</evidence>
<comment type="subcellular location">
    <subcellularLocation>
        <location evidence="1">Membrane</location>
    </subcellularLocation>
</comment>
<dbReference type="AlphaFoldDB" id="A0A8S3ZWT4"/>
<dbReference type="OrthoDB" id="6077456at2759"/>
<keyword evidence="2 5" id="KW-0812">Transmembrane</keyword>
<feature type="transmembrane region" description="Helical" evidence="5">
    <location>
        <begin position="223"/>
        <end position="241"/>
    </location>
</feature>
<name>A0A8S3ZWT4_9EUPU</name>
<organism evidence="7 8">
    <name type="scientific">Candidula unifasciata</name>
    <dbReference type="NCBI Taxonomy" id="100452"/>
    <lineage>
        <taxon>Eukaryota</taxon>
        <taxon>Metazoa</taxon>
        <taxon>Spiralia</taxon>
        <taxon>Lophotrochozoa</taxon>
        <taxon>Mollusca</taxon>
        <taxon>Gastropoda</taxon>
        <taxon>Heterobranchia</taxon>
        <taxon>Euthyneura</taxon>
        <taxon>Panpulmonata</taxon>
        <taxon>Eupulmonata</taxon>
        <taxon>Stylommatophora</taxon>
        <taxon>Helicina</taxon>
        <taxon>Helicoidea</taxon>
        <taxon>Geomitridae</taxon>
        <taxon>Candidula</taxon>
    </lineage>
</organism>
<dbReference type="PANTHER" id="PTHR46641:SF2">
    <property type="entry name" value="FMRFAMIDE RECEPTOR"/>
    <property type="match status" value="1"/>
</dbReference>
<reference evidence="7" key="1">
    <citation type="submission" date="2021-04" db="EMBL/GenBank/DDBJ databases">
        <authorList>
            <consortium name="Molecular Ecology Group"/>
        </authorList>
    </citation>
    <scope>NUCLEOTIDE SEQUENCE</scope>
</reference>
<feature type="transmembrane region" description="Helical" evidence="5">
    <location>
        <begin position="119"/>
        <end position="144"/>
    </location>
</feature>